<evidence type="ECO:0000313" key="5">
    <source>
        <dbReference type="RefSeq" id="XP_015519980.2"/>
    </source>
</evidence>
<dbReference type="GO" id="GO:0042302">
    <property type="term" value="F:structural constituent of cuticle"/>
    <property type="evidence" value="ECO:0007669"/>
    <property type="project" value="UniProtKB-KW"/>
</dbReference>
<evidence type="ECO:0000256" key="2">
    <source>
        <dbReference type="ARBA" id="ARBA00022737"/>
    </source>
</evidence>
<name>A0A6J0C083_NEOLC</name>
<dbReference type="InParanoid" id="A0A6J0C083"/>
<keyword evidence="2" id="KW-0677">Repeat</keyword>
<evidence type="ECO:0000256" key="1">
    <source>
        <dbReference type="ARBA" id="ARBA00022460"/>
    </source>
</evidence>
<dbReference type="OrthoDB" id="6630852at2759"/>
<accession>A0A6J0C083</accession>
<dbReference type="KEGG" id="nlo:107224441"/>
<keyword evidence="4" id="KW-1185">Reference proteome</keyword>
<sequence length="232" mass="24317">MALKYFFFAACIAAVNAGLAITSTSDNTYRSHGNLAQISTQSKSIETPYSSSSKSDIRVSNPAVYASPAHFGHYASAAPSVHHYSSGPAIQHYSAPAVQHYSPAPVVEHYAHAPAAHNSPVYTSAPGPVIAKAAYHVPAPAIHYAQPTPVAQSVYAHAEPAHYAHAEPAHYAHAAPAHYAHAAPAHYAHAAPAHYAHGGQVAGHQVGVAYSPANAVAHLSYSNANDHVNYAW</sequence>
<keyword evidence="1" id="KW-0193">Cuticle</keyword>
<feature type="signal peptide" evidence="3">
    <location>
        <begin position="1"/>
        <end position="17"/>
    </location>
</feature>
<keyword evidence="3" id="KW-0732">Signal</keyword>
<proteinExistence type="predicted"/>
<evidence type="ECO:0000313" key="4">
    <source>
        <dbReference type="Proteomes" id="UP000829291"/>
    </source>
</evidence>
<dbReference type="Pfam" id="PF11018">
    <property type="entry name" value="Cuticle_3"/>
    <property type="match status" value="1"/>
</dbReference>
<dbReference type="PANTHER" id="PTHR39068:SF5">
    <property type="entry name" value="PUPAL CUTICLE PROTEIN C1B-LIKE PROTEIN"/>
    <property type="match status" value="1"/>
</dbReference>
<dbReference type="PANTHER" id="PTHR39068">
    <property type="entry name" value="LARVAL/PUPAL CUTICLE PROTEIN H1C-LIKE PROTEIN-RELATED"/>
    <property type="match status" value="1"/>
</dbReference>
<feature type="chain" id="PRO_5045274393" evidence="3">
    <location>
        <begin position="18"/>
        <end position="232"/>
    </location>
</feature>
<reference evidence="5" key="1">
    <citation type="submission" date="2025-08" db="UniProtKB">
        <authorList>
            <consortium name="RefSeq"/>
        </authorList>
    </citation>
    <scope>IDENTIFICATION</scope>
    <source>
        <tissue evidence="5">Thorax and Abdomen</tissue>
    </source>
</reference>
<dbReference type="Proteomes" id="UP000829291">
    <property type="component" value="Chromosome 4"/>
</dbReference>
<dbReference type="GeneID" id="107224441"/>
<gene>
    <name evidence="5" type="primary">LOC107224441</name>
</gene>
<dbReference type="RefSeq" id="XP_015519980.2">
    <property type="nucleotide sequence ID" value="XM_015664494.2"/>
</dbReference>
<protein>
    <submittedName>
        <fullName evidence="5">Pupal cuticle protein C1B</fullName>
    </submittedName>
</protein>
<evidence type="ECO:0000256" key="3">
    <source>
        <dbReference type="SAM" id="SignalP"/>
    </source>
</evidence>
<organism evidence="5">
    <name type="scientific">Neodiprion lecontei</name>
    <name type="common">Redheaded pine sawfly</name>
    <dbReference type="NCBI Taxonomy" id="441921"/>
    <lineage>
        <taxon>Eukaryota</taxon>
        <taxon>Metazoa</taxon>
        <taxon>Ecdysozoa</taxon>
        <taxon>Arthropoda</taxon>
        <taxon>Hexapoda</taxon>
        <taxon>Insecta</taxon>
        <taxon>Pterygota</taxon>
        <taxon>Neoptera</taxon>
        <taxon>Endopterygota</taxon>
        <taxon>Hymenoptera</taxon>
        <taxon>Tenthredinoidea</taxon>
        <taxon>Diprionidae</taxon>
        <taxon>Diprioninae</taxon>
        <taxon>Neodiprion</taxon>
    </lineage>
</organism>
<dbReference type="InterPro" id="IPR022727">
    <property type="entry name" value="Cuticle_C1"/>
</dbReference>